<dbReference type="InterPro" id="IPR003593">
    <property type="entry name" value="AAA+_ATPase"/>
</dbReference>
<evidence type="ECO:0000256" key="1">
    <source>
        <dbReference type="ARBA" id="ARBA00004651"/>
    </source>
</evidence>
<dbReference type="Pfam" id="PF00005">
    <property type="entry name" value="ABC_tran"/>
    <property type="match status" value="1"/>
</dbReference>
<dbReference type="GO" id="GO:0005886">
    <property type="term" value="C:plasma membrane"/>
    <property type="evidence" value="ECO:0007669"/>
    <property type="project" value="UniProtKB-SubCell"/>
</dbReference>
<proteinExistence type="predicted"/>
<keyword evidence="4 9" id="KW-0812">Transmembrane</keyword>
<keyword evidence="2" id="KW-0813">Transport</keyword>
<evidence type="ECO:0000256" key="3">
    <source>
        <dbReference type="ARBA" id="ARBA00022475"/>
    </source>
</evidence>
<evidence type="ECO:0000259" key="10">
    <source>
        <dbReference type="PROSITE" id="PS50893"/>
    </source>
</evidence>
<evidence type="ECO:0000259" key="11">
    <source>
        <dbReference type="PROSITE" id="PS50929"/>
    </source>
</evidence>
<dbReference type="PANTHER" id="PTHR43394:SF1">
    <property type="entry name" value="ATP-BINDING CASSETTE SUB-FAMILY B MEMBER 10, MITOCHONDRIAL"/>
    <property type="match status" value="1"/>
</dbReference>
<keyword evidence="7 9" id="KW-1133">Transmembrane helix</keyword>
<feature type="transmembrane region" description="Helical" evidence="9">
    <location>
        <begin position="12"/>
        <end position="29"/>
    </location>
</feature>
<dbReference type="FunFam" id="3.40.50.300:FF:000854">
    <property type="entry name" value="Multidrug ABC transporter ATP-binding protein"/>
    <property type="match status" value="1"/>
</dbReference>
<keyword evidence="8 9" id="KW-0472">Membrane</keyword>
<evidence type="ECO:0000256" key="8">
    <source>
        <dbReference type="ARBA" id="ARBA00023136"/>
    </source>
</evidence>
<dbReference type="InterPro" id="IPR003439">
    <property type="entry name" value="ABC_transporter-like_ATP-bd"/>
</dbReference>
<dbReference type="EMBL" id="JQ844166">
    <property type="protein sequence ID" value="AGS51619.1"/>
    <property type="molecule type" value="Genomic_DNA"/>
</dbReference>
<feature type="transmembrane region" description="Helical" evidence="9">
    <location>
        <begin position="157"/>
        <end position="180"/>
    </location>
</feature>
<feature type="domain" description="ABC transporter" evidence="10">
    <location>
        <begin position="345"/>
        <end position="583"/>
    </location>
</feature>
<evidence type="ECO:0000256" key="4">
    <source>
        <dbReference type="ARBA" id="ARBA00022692"/>
    </source>
</evidence>
<name>A0A806KFQ1_9BACT</name>
<dbReference type="InterPro" id="IPR039421">
    <property type="entry name" value="Type_1_exporter"/>
</dbReference>
<dbReference type="SUPFAM" id="SSF52540">
    <property type="entry name" value="P-loop containing nucleoside triphosphate hydrolases"/>
    <property type="match status" value="1"/>
</dbReference>
<evidence type="ECO:0000313" key="12">
    <source>
        <dbReference type="EMBL" id="AGS51619.1"/>
    </source>
</evidence>
<dbReference type="GO" id="GO:0015421">
    <property type="term" value="F:ABC-type oligopeptide transporter activity"/>
    <property type="evidence" value="ECO:0007669"/>
    <property type="project" value="TreeGrafter"/>
</dbReference>
<dbReference type="PROSITE" id="PS00211">
    <property type="entry name" value="ABC_TRANSPORTER_1"/>
    <property type="match status" value="1"/>
</dbReference>
<evidence type="ECO:0000256" key="6">
    <source>
        <dbReference type="ARBA" id="ARBA00022840"/>
    </source>
</evidence>
<dbReference type="InterPro" id="IPR017871">
    <property type="entry name" value="ABC_transporter-like_CS"/>
</dbReference>
<dbReference type="CDD" id="cd18548">
    <property type="entry name" value="ABC_6TM_Tm287_like"/>
    <property type="match status" value="1"/>
</dbReference>
<dbReference type="SMART" id="SM00382">
    <property type="entry name" value="AAA"/>
    <property type="match status" value="1"/>
</dbReference>
<evidence type="ECO:0000256" key="7">
    <source>
        <dbReference type="ARBA" id="ARBA00022989"/>
    </source>
</evidence>
<dbReference type="Gene3D" id="3.40.50.300">
    <property type="entry name" value="P-loop containing nucleotide triphosphate hydrolases"/>
    <property type="match status" value="1"/>
</dbReference>
<feature type="domain" description="ABC transmembrane type-1" evidence="11">
    <location>
        <begin position="18"/>
        <end position="311"/>
    </location>
</feature>
<reference evidence="12" key="1">
    <citation type="submission" date="2012-03" db="EMBL/GenBank/DDBJ databases">
        <title>Functional metagenomics reveals considerable lignocellulase gene clusters in the gut microbiome of a wood-feeding higher termite.</title>
        <authorList>
            <person name="Liu N."/>
        </authorList>
    </citation>
    <scope>NUCLEOTIDE SEQUENCE</scope>
</reference>
<dbReference type="GO" id="GO:0016887">
    <property type="term" value="F:ATP hydrolysis activity"/>
    <property type="evidence" value="ECO:0007669"/>
    <property type="project" value="InterPro"/>
</dbReference>
<feature type="transmembrane region" description="Helical" evidence="9">
    <location>
        <begin position="60"/>
        <end position="84"/>
    </location>
</feature>
<keyword evidence="5" id="KW-0547">Nucleotide-binding</keyword>
<dbReference type="InterPro" id="IPR036640">
    <property type="entry name" value="ABC1_TM_sf"/>
</dbReference>
<comment type="subcellular location">
    <subcellularLocation>
        <location evidence="1">Cell membrane</location>
        <topology evidence="1">Multi-pass membrane protein</topology>
    </subcellularLocation>
</comment>
<dbReference type="InterPro" id="IPR027417">
    <property type="entry name" value="P-loop_NTPase"/>
</dbReference>
<keyword evidence="6 12" id="KW-0067">ATP-binding</keyword>
<sequence length="592" mass="65320">MLKIFKYLHPKEWLMAGVSLIFIVAQVWLDLKMPDYMAEITRLVQTPGSEMADIWEQGGYMLLCALGSLTGAVVVGFFAAQIAASFSQRLRSHLFNKVASFALEEINRFSTSSLITRSTNDITQVQMLIVMGLQLLIKAPITAVWAIMKIIGKGYEWSLATAVAVLVMLVMATVLLIVVFPKFRKMQMLTDNITRVTRENLSGLRVVRAYNAETYQEDKFAAANKELTDTQLFTSRAMVVMMPVMNLLISGLALAIYWIGAYKVEAAGLTLVDDVPEKLAVFSNMVVFSQYAMQVVMAFMMLVMIFIMLPRASVSARRIHEVLDTKPTIVGGSVTAGTEDKKGEITFRNVSFRYPGAVDHVLENISFTARQGETVAFIGATGSGKTTLINLIPRLYDATEGEVLINGLNVKDYQLETLYNKIGYVSQKAVIFKGSVASNVGYGDNGAGAFTEDNVKWAVDIAQGKDFVENMEDRYEAAIAQGGTNLSGGQKQRLAIARAVCRQPEIYIFDDSFSALDYKTDKLLRVALKNSTRGTTSLIVAQRIGTIMDADQIIVLDEGRVVGKGTHKELLQDCDVYKEIAMSQLSEEELAS</sequence>
<dbReference type="PANTHER" id="PTHR43394">
    <property type="entry name" value="ATP-DEPENDENT PERMEASE MDL1, MITOCHONDRIAL"/>
    <property type="match status" value="1"/>
</dbReference>
<feature type="transmembrane region" description="Helical" evidence="9">
    <location>
        <begin position="127"/>
        <end position="151"/>
    </location>
</feature>
<feature type="transmembrane region" description="Helical" evidence="9">
    <location>
        <begin position="291"/>
        <end position="309"/>
    </location>
</feature>
<dbReference type="PROSITE" id="PS50893">
    <property type="entry name" value="ABC_TRANSPORTER_2"/>
    <property type="match status" value="1"/>
</dbReference>
<dbReference type="PROSITE" id="PS50929">
    <property type="entry name" value="ABC_TM1F"/>
    <property type="match status" value="1"/>
</dbReference>
<accession>A0A806KFQ1</accession>
<dbReference type="Gene3D" id="1.20.1560.10">
    <property type="entry name" value="ABC transporter type 1, transmembrane domain"/>
    <property type="match status" value="1"/>
</dbReference>
<evidence type="ECO:0000256" key="5">
    <source>
        <dbReference type="ARBA" id="ARBA00022741"/>
    </source>
</evidence>
<dbReference type="Pfam" id="PF00664">
    <property type="entry name" value="ABC_membrane"/>
    <property type="match status" value="1"/>
</dbReference>
<dbReference type="AlphaFoldDB" id="A0A806KFQ1"/>
<evidence type="ECO:0000256" key="2">
    <source>
        <dbReference type="ARBA" id="ARBA00022448"/>
    </source>
</evidence>
<protein>
    <submittedName>
        <fullName evidence="12">ABC transporter, ATP-binding protein</fullName>
    </submittedName>
</protein>
<dbReference type="InterPro" id="IPR011527">
    <property type="entry name" value="ABC1_TM_dom"/>
</dbReference>
<keyword evidence="3" id="KW-1003">Cell membrane</keyword>
<organism evidence="12">
    <name type="scientific">uncultured bacterium contig00017</name>
    <dbReference type="NCBI Taxonomy" id="1181508"/>
    <lineage>
        <taxon>Bacteria</taxon>
        <taxon>environmental samples</taxon>
    </lineage>
</organism>
<dbReference type="SUPFAM" id="SSF90123">
    <property type="entry name" value="ABC transporter transmembrane region"/>
    <property type="match status" value="1"/>
</dbReference>
<evidence type="ECO:0000256" key="9">
    <source>
        <dbReference type="SAM" id="Phobius"/>
    </source>
</evidence>
<feature type="transmembrane region" description="Helical" evidence="9">
    <location>
        <begin position="237"/>
        <end position="259"/>
    </location>
</feature>
<dbReference type="GO" id="GO:0005524">
    <property type="term" value="F:ATP binding"/>
    <property type="evidence" value="ECO:0007669"/>
    <property type="project" value="UniProtKB-KW"/>
</dbReference>